<reference evidence="2" key="1">
    <citation type="submission" date="2021-11" db="EMBL/GenBank/DDBJ databases">
        <title>Genome sequence.</title>
        <authorList>
            <person name="Sun Q."/>
        </authorList>
    </citation>
    <scope>NUCLEOTIDE SEQUENCE</scope>
    <source>
        <strain evidence="2">JC732</strain>
    </source>
</reference>
<dbReference type="Proteomes" id="UP001139103">
    <property type="component" value="Unassembled WGS sequence"/>
</dbReference>
<proteinExistence type="predicted"/>
<dbReference type="Pfam" id="PF22785">
    <property type="entry name" value="Tc-R-P"/>
    <property type="match status" value="1"/>
</dbReference>
<dbReference type="InterPro" id="IPR000242">
    <property type="entry name" value="PTP_cat"/>
</dbReference>
<dbReference type="InterPro" id="IPR029021">
    <property type="entry name" value="Prot-tyrosine_phosphatase-like"/>
</dbReference>
<gene>
    <name evidence="2" type="ORF">LOC68_01895</name>
</gene>
<dbReference type="SUPFAM" id="SSF52799">
    <property type="entry name" value="(Phosphotyrosine protein) phosphatases II"/>
    <property type="match status" value="1"/>
</dbReference>
<dbReference type="Gene3D" id="3.90.190.10">
    <property type="entry name" value="Protein tyrosine phosphatase superfamily"/>
    <property type="match status" value="1"/>
</dbReference>
<dbReference type="AlphaFoldDB" id="A0A9X1SEE5"/>
<dbReference type="PROSITE" id="PS50056">
    <property type="entry name" value="TYR_PHOSPHATASE_2"/>
    <property type="match status" value="1"/>
</dbReference>
<feature type="domain" description="Tyrosine specific protein phosphatases" evidence="1">
    <location>
        <begin position="103"/>
        <end position="157"/>
    </location>
</feature>
<comment type="caution">
    <text evidence="2">The sequence shown here is derived from an EMBL/GenBank/DDBJ whole genome shotgun (WGS) entry which is preliminary data.</text>
</comment>
<dbReference type="InterPro" id="IPR016130">
    <property type="entry name" value="Tyr_Pase_AS"/>
</dbReference>
<keyword evidence="3" id="KW-1185">Reference proteome</keyword>
<organism evidence="2 3">
    <name type="scientific">Blastopirellula sediminis</name>
    <dbReference type="NCBI Taxonomy" id="2894196"/>
    <lineage>
        <taxon>Bacteria</taxon>
        <taxon>Pseudomonadati</taxon>
        <taxon>Planctomycetota</taxon>
        <taxon>Planctomycetia</taxon>
        <taxon>Pirellulales</taxon>
        <taxon>Pirellulaceae</taxon>
        <taxon>Blastopirellula</taxon>
    </lineage>
</organism>
<dbReference type="PANTHER" id="PTHR23339">
    <property type="entry name" value="TYROSINE SPECIFIC PROTEIN PHOSPHATASE AND DUAL SPECIFICITY PROTEIN PHOSPHATASE"/>
    <property type="match status" value="1"/>
</dbReference>
<accession>A0A9X1SEE5</accession>
<name>A0A9X1SEE5_9BACT</name>
<dbReference type="GO" id="GO:0004725">
    <property type="term" value="F:protein tyrosine phosphatase activity"/>
    <property type="evidence" value="ECO:0007669"/>
    <property type="project" value="InterPro"/>
</dbReference>
<dbReference type="PROSITE" id="PS00383">
    <property type="entry name" value="TYR_PHOSPHATASE_1"/>
    <property type="match status" value="1"/>
</dbReference>
<evidence type="ECO:0000313" key="3">
    <source>
        <dbReference type="Proteomes" id="UP001139103"/>
    </source>
</evidence>
<dbReference type="PRINTS" id="PR00700">
    <property type="entry name" value="PRTYPHPHTASE"/>
</dbReference>
<dbReference type="EMBL" id="JAJKFT010000002">
    <property type="protein sequence ID" value="MCC9627148.1"/>
    <property type="molecule type" value="Genomic_DNA"/>
</dbReference>
<dbReference type="SMART" id="SM00404">
    <property type="entry name" value="PTPc_motif"/>
    <property type="match status" value="1"/>
</dbReference>
<sequence>MKFQLADQSATPPTSFTYWVIPSRLLAGAYPGHPDPAEHRARIDALVDAGIRLFVNLMETGETNQKGQPFVPYDDVARGRASEASMRRYAIRDLYIPTLDTMSEILDAIDESLANDAPVYVHCWGGVGRTGTVIGCWMLRHGLAKPDDVLKVLKELRLQDQERSNRDSPENDTQRDFVRKWLDRDSA</sequence>
<dbReference type="InterPro" id="IPR050561">
    <property type="entry name" value="PTP"/>
</dbReference>
<protein>
    <submittedName>
        <fullName evidence="2">Dual specificity protein phosphatase family protein</fullName>
    </submittedName>
</protein>
<dbReference type="InterPro" id="IPR003595">
    <property type="entry name" value="Tyr_Pase_cat"/>
</dbReference>
<evidence type="ECO:0000259" key="1">
    <source>
        <dbReference type="PROSITE" id="PS50056"/>
    </source>
</evidence>
<dbReference type="InterPro" id="IPR000387">
    <property type="entry name" value="Tyr_Pase_dom"/>
</dbReference>
<dbReference type="RefSeq" id="WP_230215001.1">
    <property type="nucleotide sequence ID" value="NZ_JAJKFT010000002.1"/>
</dbReference>
<evidence type="ECO:0000313" key="2">
    <source>
        <dbReference type="EMBL" id="MCC9627148.1"/>
    </source>
</evidence>